<dbReference type="Pfam" id="PF13450">
    <property type="entry name" value="NAD_binding_8"/>
    <property type="match status" value="1"/>
</dbReference>
<proteinExistence type="predicted"/>
<reference evidence="2" key="2">
    <citation type="journal article" date="2017" name="Nat. Plants">
        <title>The Aegilops tauschii genome reveals multiple impacts of transposons.</title>
        <authorList>
            <person name="Zhao G."/>
            <person name="Zou C."/>
            <person name="Li K."/>
            <person name="Wang K."/>
            <person name="Li T."/>
            <person name="Gao L."/>
            <person name="Zhang X."/>
            <person name="Wang H."/>
            <person name="Yang Z."/>
            <person name="Liu X."/>
            <person name="Jiang W."/>
            <person name="Mao L."/>
            <person name="Kong X."/>
            <person name="Jiao Y."/>
            <person name="Jia J."/>
        </authorList>
    </citation>
    <scope>NUCLEOTIDE SEQUENCE [LARGE SCALE GENOMIC DNA]</scope>
    <source>
        <strain evidence="2">cv. AL8/78</strain>
    </source>
</reference>
<organism evidence="1 2">
    <name type="scientific">Aegilops tauschii subsp. strangulata</name>
    <name type="common">Goatgrass</name>
    <dbReference type="NCBI Taxonomy" id="200361"/>
    <lineage>
        <taxon>Eukaryota</taxon>
        <taxon>Viridiplantae</taxon>
        <taxon>Streptophyta</taxon>
        <taxon>Embryophyta</taxon>
        <taxon>Tracheophyta</taxon>
        <taxon>Spermatophyta</taxon>
        <taxon>Magnoliopsida</taxon>
        <taxon>Liliopsida</taxon>
        <taxon>Poales</taxon>
        <taxon>Poaceae</taxon>
        <taxon>BOP clade</taxon>
        <taxon>Pooideae</taxon>
        <taxon>Triticodae</taxon>
        <taxon>Triticeae</taxon>
        <taxon>Triticinae</taxon>
        <taxon>Aegilops</taxon>
    </lineage>
</organism>
<accession>A0A453LZJ9</accession>
<dbReference type="PANTHER" id="PTHR16128">
    <property type="entry name" value="FAD/NAD(P)-BINDING OXIDOREDUCTASE FAMILY PROTEIN"/>
    <property type="match status" value="1"/>
</dbReference>
<reference evidence="1" key="4">
    <citation type="submission" date="2019-03" db="UniProtKB">
        <authorList>
            <consortium name="EnsemblPlants"/>
        </authorList>
    </citation>
    <scope>IDENTIFICATION</scope>
</reference>
<reference evidence="2" key="1">
    <citation type="journal article" date="2014" name="Science">
        <title>Ancient hybridizations among the ancestral genomes of bread wheat.</title>
        <authorList>
            <consortium name="International Wheat Genome Sequencing Consortium,"/>
            <person name="Marcussen T."/>
            <person name="Sandve S.R."/>
            <person name="Heier L."/>
            <person name="Spannagl M."/>
            <person name="Pfeifer M."/>
            <person name="Jakobsen K.S."/>
            <person name="Wulff B.B."/>
            <person name="Steuernagel B."/>
            <person name="Mayer K.F."/>
            <person name="Olsen O.A."/>
        </authorList>
    </citation>
    <scope>NUCLEOTIDE SEQUENCE [LARGE SCALE GENOMIC DNA]</scope>
    <source>
        <strain evidence="2">cv. AL8/78</strain>
    </source>
</reference>
<reference evidence="1" key="3">
    <citation type="journal article" date="2017" name="Nature">
        <title>Genome sequence of the progenitor of the wheat D genome Aegilops tauschii.</title>
        <authorList>
            <person name="Luo M.C."/>
            <person name="Gu Y.Q."/>
            <person name="Puiu D."/>
            <person name="Wang H."/>
            <person name="Twardziok S.O."/>
            <person name="Deal K.R."/>
            <person name="Huo N."/>
            <person name="Zhu T."/>
            <person name="Wang L."/>
            <person name="Wang Y."/>
            <person name="McGuire P.E."/>
            <person name="Liu S."/>
            <person name="Long H."/>
            <person name="Ramasamy R.K."/>
            <person name="Rodriguez J.C."/>
            <person name="Van S.L."/>
            <person name="Yuan L."/>
            <person name="Wang Z."/>
            <person name="Xia Z."/>
            <person name="Xiao L."/>
            <person name="Anderson O.D."/>
            <person name="Ouyang S."/>
            <person name="Liang Y."/>
            <person name="Zimin A.V."/>
            <person name="Pertea G."/>
            <person name="Qi P."/>
            <person name="Bennetzen J.L."/>
            <person name="Dai X."/>
            <person name="Dawson M.W."/>
            <person name="Muller H.G."/>
            <person name="Kugler K."/>
            <person name="Rivarola-Duarte L."/>
            <person name="Spannagl M."/>
            <person name="Mayer K.F.X."/>
            <person name="Lu F.H."/>
            <person name="Bevan M.W."/>
            <person name="Leroy P."/>
            <person name="Li P."/>
            <person name="You F.M."/>
            <person name="Sun Q."/>
            <person name="Liu Z."/>
            <person name="Lyons E."/>
            <person name="Wicker T."/>
            <person name="Salzberg S.L."/>
            <person name="Devos K.M."/>
            <person name="Dvorak J."/>
        </authorList>
    </citation>
    <scope>NUCLEOTIDE SEQUENCE [LARGE SCALE GENOMIC DNA]</scope>
    <source>
        <strain evidence="1">cv. AL8/78</strain>
    </source>
</reference>
<dbReference type="Gramene" id="AET5Gv20985700.14">
    <property type="protein sequence ID" value="AET5Gv20985700.14"/>
    <property type="gene ID" value="AET5Gv20985700"/>
</dbReference>
<dbReference type="PANTHER" id="PTHR16128:SF5">
    <property type="entry name" value="FAD_NAD(P)-BINDING OXIDOREDUCTASE FAMILY PROTEIN"/>
    <property type="match status" value="1"/>
</dbReference>
<dbReference type="SUPFAM" id="SSF51905">
    <property type="entry name" value="FAD/NAD(P)-binding domain"/>
    <property type="match status" value="1"/>
</dbReference>
<sequence>VTGAVCASLLAARGVAVTLFDSGRGPGGRMAQRRCSPDLLSRCDPGCRFSALTGALFWRDGVRSER</sequence>
<dbReference type="Gene3D" id="3.50.50.60">
    <property type="entry name" value="FAD/NAD(P)-binding domain"/>
    <property type="match status" value="1"/>
</dbReference>
<evidence type="ECO:0000313" key="1">
    <source>
        <dbReference type="EnsemblPlants" id="AET5Gv20985700.14"/>
    </source>
</evidence>
<reference evidence="1" key="5">
    <citation type="journal article" date="2021" name="G3 (Bethesda)">
        <title>Aegilops tauschii genome assembly Aet v5.0 features greater sequence contiguity and improved annotation.</title>
        <authorList>
            <person name="Wang L."/>
            <person name="Zhu T."/>
            <person name="Rodriguez J.C."/>
            <person name="Deal K.R."/>
            <person name="Dubcovsky J."/>
            <person name="McGuire P.E."/>
            <person name="Lux T."/>
            <person name="Spannagl M."/>
            <person name="Mayer K.F.X."/>
            <person name="Baldrich P."/>
            <person name="Meyers B.C."/>
            <person name="Huo N."/>
            <person name="Gu Y.Q."/>
            <person name="Zhou H."/>
            <person name="Devos K.M."/>
            <person name="Bennetzen J.L."/>
            <person name="Unver T."/>
            <person name="Budak H."/>
            <person name="Gulick P.J."/>
            <person name="Galiba G."/>
            <person name="Kalapos B."/>
            <person name="Nelson D.R."/>
            <person name="Li P."/>
            <person name="You F.M."/>
            <person name="Luo M.C."/>
            <person name="Dvorak J."/>
        </authorList>
    </citation>
    <scope>NUCLEOTIDE SEQUENCE [LARGE SCALE GENOMIC DNA]</scope>
    <source>
        <strain evidence="1">cv. AL8/78</strain>
    </source>
</reference>
<dbReference type="AlphaFoldDB" id="A0A453LZJ9"/>
<keyword evidence="2" id="KW-1185">Reference proteome</keyword>
<dbReference type="Proteomes" id="UP000015105">
    <property type="component" value="Chromosome 5D"/>
</dbReference>
<name>A0A453LZJ9_AEGTS</name>
<protein>
    <recommendedName>
        <fullName evidence="3">Amine oxidase domain-containing protein</fullName>
    </recommendedName>
</protein>
<dbReference type="Gene3D" id="3.90.660.10">
    <property type="match status" value="1"/>
</dbReference>
<dbReference type="InterPro" id="IPR036188">
    <property type="entry name" value="FAD/NAD-bd_sf"/>
</dbReference>
<dbReference type="EnsemblPlants" id="AET5Gv20985700.14">
    <property type="protein sequence ID" value="AET5Gv20985700.14"/>
    <property type="gene ID" value="AET5Gv20985700"/>
</dbReference>
<evidence type="ECO:0000313" key="2">
    <source>
        <dbReference type="Proteomes" id="UP000015105"/>
    </source>
</evidence>
<evidence type="ECO:0008006" key="3">
    <source>
        <dbReference type="Google" id="ProtNLM"/>
    </source>
</evidence>